<dbReference type="PANTHER" id="PTHR10741">
    <property type="entry name" value="TRANSLIN AND TRANSLIN ASSOCIATED PROTEIN X"/>
    <property type="match status" value="1"/>
</dbReference>
<protein>
    <submittedName>
        <fullName evidence="2">Uncharacterized protein</fullName>
    </submittedName>
</protein>
<dbReference type="InterPro" id="IPR016068">
    <property type="entry name" value="Translin_N"/>
</dbReference>
<dbReference type="Gene3D" id="1.20.58.190">
    <property type="entry name" value="Translin, domain 1"/>
    <property type="match status" value="1"/>
</dbReference>
<dbReference type="EMBL" id="GDRN01064515">
    <property type="protein sequence ID" value="JAI64822.1"/>
    <property type="molecule type" value="Transcribed_RNA"/>
</dbReference>
<dbReference type="InterPro" id="IPR036081">
    <property type="entry name" value="Translin_sf"/>
</dbReference>
<sequence>MAELQEAVLKPEHKSSQEVPEVCQDSQLMIKFREYSKMLDEKNDKYERIYKTSRDVTVRSKRVIFTLHRIPGVTEEVKESLMLSAANELRDIEQTLMKHIAMELRDEDPHQFVYAYTSGEAADGHL</sequence>
<dbReference type="InterPro" id="IPR002848">
    <property type="entry name" value="Translin_fam"/>
</dbReference>
<evidence type="ECO:0000256" key="1">
    <source>
        <dbReference type="SAM" id="MobiDB-lite"/>
    </source>
</evidence>
<name>A0A0P4WEA3_SCYOL</name>
<feature type="region of interest" description="Disordered" evidence="1">
    <location>
        <begin position="1"/>
        <end position="20"/>
    </location>
</feature>
<proteinExistence type="predicted"/>
<dbReference type="SUPFAM" id="SSF74784">
    <property type="entry name" value="Translin"/>
    <property type="match status" value="1"/>
</dbReference>
<dbReference type="AlphaFoldDB" id="A0A0P4WEA3"/>
<reference evidence="2" key="1">
    <citation type="submission" date="2015-09" db="EMBL/GenBank/DDBJ databases">
        <title>Scylla olivacea transcriptome.</title>
        <authorList>
            <person name="Ikhwanuddin M."/>
        </authorList>
    </citation>
    <scope>NUCLEOTIDE SEQUENCE</scope>
</reference>
<accession>A0A0P4WEA3</accession>
<dbReference type="Pfam" id="PF01997">
    <property type="entry name" value="Translin"/>
    <property type="match status" value="1"/>
</dbReference>
<organism evidence="2">
    <name type="scientific">Scylla olivacea</name>
    <name type="common">Orange mud crab</name>
    <name type="synonym">Cancer olivacea</name>
    <dbReference type="NCBI Taxonomy" id="85551"/>
    <lineage>
        <taxon>Eukaryota</taxon>
        <taxon>Metazoa</taxon>
        <taxon>Ecdysozoa</taxon>
        <taxon>Arthropoda</taxon>
        <taxon>Crustacea</taxon>
        <taxon>Multicrustacea</taxon>
        <taxon>Malacostraca</taxon>
        <taxon>Eumalacostraca</taxon>
        <taxon>Eucarida</taxon>
        <taxon>Decapoda</taxon>
        <taxon>Pleocyemata</taxon>
        <taxon>Brachyura</taxon>
        <taxon>Eubrachyura</taxon>
        <taxon>Portunoidea</taxon>
        <taxon>Portunidae</taxon>
        <taxon>Portuninae</taxon>
        <taxon>Scylla</taxon>
    </lineage>
</organism>
<dbReference type="GO" id="GO:0043565">
    <property type="term" value="F:sequence-specific DNA binding"/>
    <property type="evidence" value="ECO:0007669"/>
    <property type="project" value="InterPro"/>
</dbReference>
<dbReference type="EMBL" id="GDRN01064517">
    <property type="protein sequence ID" value="JAI64820.1"/>
    <property type="molecule type" value="Transcribed_RNA"/>
</dbReference>
<evidence type="ECO:0000313" key="2">
    <source>
        <dbReference type="EMBL" id="JAI64820.1"/>
    </source>
</evidence>